<feature type="domain" description="Helix-turn-helix" evidence="1">
    <location>
        <begin position="65"/>
        <end position="113"/>
    </location>
</feature>
<dbReference type="EMBL" id="PNQX01000003">
    <property type="protein sequence ID" value="PMQ18916.1"/>
    <property type="molecule type" value="Genomic_DNA"/>
</dbReference>
<dbReference type="Pfam" id="PF12728">
    <property type="entry name" value="HTH_17"/>
    <property type="match status" value="1"/>
</dbReference>
<dbReference type="GO" id="GO:0003677">
    <property type="term" value="F:DNA binding"/>
    <property type="evidence" value="ECO:0007669"/>
    <property type="project" value="UniProtKB-KW"/>
</dbReference>
<comment type="caution">
    <text evidence="2">The sequence shown here is derived from an EMBL/GenBank/DDBJ whole genome shotgun (WGS) entry which is preliminary data.</text>
</comment>
<reference evidence="2 3" key="1">
    <citation type="journal article" date="2017" name="Elife">
        <title>Extensive horizontal gene transfer in cheese-associated bacteria.</title>
        <authorList>
            <person name="Bonham K.S."/>
            <person name="Wolfe B.E."/>
            <person name="Dutton R.J."/>
        </authorList>
    </citation>
    <scope>NUCLEOTIDE SEQUENCE [LARGE SCALE GENOMIC DNA]</scope>
    <source>
        <strain evidence="2 3">JB182</strain>
    </source>
</reference>
<accession>A0A2N7RYE6</accession>
<sequence>MSCTTRHNEAPRIDASNVDLAEVKTLEGAITDLPKDSILRVFIQDVIDATQRGADVTALVQDEEYSPNQVAMLLGVSRPHLLRFLDSGDLISHYVGSHRRIKYADFMDFKQRREEAAKVVASALAQDVSSAHVEVTDEEMSELDQL</sequence>
<dbReference type="AlphaFoldDB" id="A0A2N7RYE6"/>
<gene>
    <name evidence="2" type="ORF">CIK84_16225</name>
</gene>
<name>A0A2N7RYE6_9MICC</name>
<dbReference type="InterPro" id="IPR041657">
    <property type="entry name" value="HTH_17"/>
</dbReference>
<proteinExistence type="predicted"/>
<evidence type="ECO:0000259" key="1">
    <source>
        <dbReference type="Pfam" id="PF12728"/>
    </source>
</evidence>
<keyword evidence="2" id="KW-0238">DNA-binding</keyword>
<evidence type="ECO:0000313" key="2">
    <source>
        <dbReference type="EMBL" id="PMQ18916.1"/>
    </source>
</evidence>
<evidence type="ECO:0000313" key="3">
    <source>
        <dbReference type="Proteomes" id="UP000235739"/>
    </source>
</evidence>
<protein>
    <submittedName>
        <fullName evidence="2">DNA-binding protein</fullName>
    </submittedName>
</protein>
<dbReference type="RefSeq" id="WP_102599033.1">
    <property type="nucleotide sequence ID" value="NZ_JBQQOS010000099.1"/>
</dbReference>
<dbReference type="Proteomes" id="UP000235739">
    <property type="component" value="Unassembled WGS sequence"/>
</dbReference>
<organism evidence="2 3">
    <name type="scientific">Glutamicibacter arilaitensis</name>
    <dbReference type="NCBI Taxonomy" id="256701"/>
    <lineage>
        <taxon>Bacteria</taxon>
        <taxon>Bacillati</taxon>
        <taxon>Actinomycetota</taxon>
        <taxon>Actinomycetes</taxon>
        <taxon>Micrococcales</taxon>
        <taxon>Micrococcaceae</taxon>
        <taxon>Glutamicibacter</taxon>
    </lineage>
</organism>
<dbReference type="InterPro" id="IPR010093">
    <property type="entry name" value="SinI_DNA-bd"/>
</dbReference>
<dbReference type="NCBIfam" id="TIGR01764">
    <property type="entry name" value="excise"/>
    <property type="match status" value="1"/>
</dbReference>